<proteinExistence type="predicted"/>
<protein>
    <recommendedName>
        <fullName evidence="3">Nuclease HARBI1</fullName>
    </recommendedName>
</protein>
<accession>A0AAN7P634</accession>
<evidence type="ECO:0008006" key="3">
    <source>
        <dbReference type="Google" id="ProtNLM"/>
    </source>
</evidence>
<evidence type="ECO:0000313" key="1">
    <source>
        <dbReference type="EMBL" id="KAK4881725.1"/>
    </source>
</evidence>
<gene>
    <name evidence="1" type="ORF">RN001_005044</name>
</gene>
<evidence type="ECO:0000313" key="2">
    <source>
        <dbReference type="Proteomes" id="UP001353858"/>
    </source>
</evidence>
<organism evidence="1 2">
    <name type="scientific">Aquatica leii</name>
    <dbReference type="NCBI Taxonomy" id="1421715"/>
    <lineage>
        <taxon>Eukaryota</taxon>
        <taxon>Metazoa</taxon>
        <taxon>Ecdysozoa</taxon>
        <taxon>Arthropoda</taxon>
        <taxon>Hexapoda</taxon>
        <taxon>Insecta</taxon>
        <taxon>Pterygota</taxon>
        <taxon>Neoptera</taxon>
        <taxon>Endopterygota</taxon>
        <taxon>Coleoptera</taxon>
        <taxon>Polyphaga</taxon>
        <taxon>Elateriformia</taxon>
        <taxon>Elateroidea</taxon>
        <taxon>Lampyridae</taxon>
        <taxon>Luciolinae</taxon>
        <taxon>Aquatica</taxon>
    </lineage>
</organism>
<reference evidence="2" key="1">
    <citation type="submission" date="2023-01" db="EMBL/GenBank/DDBJ databases">
        <title>Key to firefly adult light organ development and bioluminescence: homeobox transcription factors regulate luciferase expression and transportation to peroxisome.</title>
        <authorList>
            <person name="Fu X."/>
        </authorList>
    </citation>
    <scope>NUCLEOTIDE SEQUENCE [LARGE SCALE GENOMIC DNA]</scope>
</reference>
<keyword evidence="2" id="KW-1185">Reference proteome</keyword>
<dbReference type="Proteomes" id="UP001353858">
    <property type="component" value="Unassembled WGS sequence"/>
</dbReference>
<sequence>MDLLFDIELFDDIDELELIEFGVPRNIIVRQDYFVTLPDYKFFKKFRLQKDTVLFLLPFIEEQLQFPSDINNCVSPINQLLTCLRYFATAAHIDIIADYMGMDPSTAGRIIHRVSRTVASLYPKFINMPNTDENRRLVKANFSLFEKFTFRNFLVLFIITHYDPRVLCLLTSDDCELKWN</sequence>
<name>A0AAN7P634_9COLE</name>
<comment type="caution">
    <text evidence="1">The sequence shown here is derived from an EMBL/GenBank/DDBJ whole genome shotgun (WGS) entry which is preliminary data.</text>
</comment>
<dbReference type="EMBL" id="JARPUR010000002">
    <property type="protein sequence ID" value="KAK4881725.1"/>
    <property type="molecule type" value="Genomic_DNA"/>
</dbReference>
<dbReference type="AlphaFoldDB" id="A0AAN7P634"/>